<organism evidence="2 3">
    <name type="scientific">Stieleria magnilauensis</name>
    <dbReference type="NCBI Taxonomy" id="2527963"/>
    <lineage>
        <taxon>Bacteria</taxon>
        <taxon>Pseudomonadati</taxon>
        <taxon>Planctomycetota</taxon>
        <taxon>Planctomycetia</taxon>
        <taxon>Pirellulales</taxon>
        <taxon>Pirellulaceae</taxon>
        <taxon>Stieleria</taxon>
    </lineage>
</organism>
<sequence>MTRSHRQNHRRRHGYMLFEMLVAMAFMAAATGIALRTHQARMDYDRDSLDRLRRQLVIENLAEQLASVPYSQISTTASELQSDSDAEVSVEPFETESKQGVHLTIKMETGGRLLRHHLWRLEPTS</sequence>
<evidence type="ECO:0000256" key="1">
    <source>
        <dbReference type="SAM" id="Phobius"/>
    </source>
</evidence>
<keyword evidence="1" id="KW-1133">Transmembrane helix</keyword>
<gene>
    <name evidence="2" type="ORF">TBK1r_11970</name>
</gene>
<keyword evidence="1" id="KW-0472">Membrane</keyword>
<keyword evidence="1" id="KW-0812">Transmembrane</keyword>
<dbReference type="EMBL" id="CP036432">
    <property type="protein sequence ID" value="QDV82270.1"/>
    <property type="molecule type" value="Genomic_DNA"/>
</dbReference>
<feature type="transmembrane region" description="Helical" evidence="1">
    <location>
        <begin position="15"/>
        <end position="35"/>
    </location>
</feature>
<evidence type="ECO:0008006" key="4">
    <source>
        <dbReference type="Google" id="ProtNLM"/>
    </source>
</evidence>
<dbReference type="RefSeq" id="WP_419581009.1">
    <property type="nucleotide sequence ID" value="NZ_CP036432.1"/>
</dbReference>
<protein>
    <recommendedName>
        <fullName evidence="4">Prepilin-type N-terminal cleavage/methylation domain-containing protein</fullName>
    </recommendedName>
</protein>
<accession>A0ABX5XMS3</accession>
<evidence type="ECO:0000313" key="2">
    <source>
        <dbReference type="EMBL" id="QDV82270.1"/>
    </source>
</evidence>
<name>A0ABX5XMS3_9BACT</name>
<dbReference type="Proteomes" id="UP000318081">
    <property type="component" value="Chromosome"/>
</dbReference>
<keyword evidence="3" id="KW-1185">Reference proteome</keyword>
<evidence type="ECO:0000313" key="3">
    <source>
        <dbReference type="Proteomes" id="UP000318081"/>
    </source>
</evidence>
<proteinExistence type="predicted"/>
<reference evidence="2 3" key="1">
    <citation type="submission" date="2019-02" db="EMBL/GenBank/DDBJ databases">
        <title>Deep-cultivation of Planctomycetes and their phenomic and genomic characterization uncovers novel biology.</title>
        <authorList>
            <person name="Wiegand S."/>
            <person name="Jogler M."/>
            <person name="Boedeker C."/>
            <person name="Pinto D."/>
            <person name="Vollmers J."/>
            <person name="Rivas-Marin E."/>
            <person name="Kohn T."/>
            <person name="Peeters S.H."/>
            <person name="Heuer A."/>
            <person name="Rast P."/>
            <person name="Oberbeckmann S."/>
            <person name="Bunk B."/>
            <person name="Jeske O."/>
            <person name="Meyerdierks A."/>
            <person name="Storesund J.E."/>
            <person name="Kallscheuer N."/>
            <person name="Luecker S."/>
            <person name="Lage O.M."/>
            <person name="Pohl T."/>
            <person name="Merkel B.J."/>
            <person name="Hornburger P."/>
            <person name="Mueller R.-W."/>
            <person name="Bruemmer F."/>
            <person name="Labrenz M."/>
            <person name="Spormann A.M."/>
            <person name="Op den Camp H."/>
            <person name="Overmann J."/>
            <person name="Amann R."/>
            <person name="Jetten M.S.M."/>
            <person name="Mascher T."/>
            <person name="Medema M.H."/>
            <person name="Devos D.P."/>
            <person name="Kaster A.-K."/>
            <person name="Ovreas L."/>
            <person name="Rohde M."/>
            <person name="Galperin M.Y."/>
            <person name="Jogler C."/>
        </authorList>
    </citation>
    <scope>NUCLEOTIDE SEQUENCE [LARGE SCALE GENOMIC DNA]</scope>
    <source>
        <strain evidence="2 3">TBK1r</strain>
    </source>
</reference>